<name>A0AAD5TUF0_9FUNG</name>
<dbReference type="Pfam" id="PF03960">
    <property type="entry name" value="ArsC"/>
    <property type="match status" value="1"/>
</dbReference>
<gene>
    <name evidence="1" type="ORF">HK099_001276</name>
</gene>
<dbReference type="InterPro" id="IPR036249">
    <property type="entry name" value="Thioredoxin-like_sf"/>
</dbReference>
<dbReference type="Proteomes" id="UP001211065">
    <property type="component" value="Unassembled WGS sequence"/>
</dbReference>
<sequence length="120" mass="13987">MNQLKYTLYFIPECSKCRGSLNLLEKFDENLLKKINYVENPPNEEELKKISSIIDGGFTSLLREDSLKNLQKENTEINLNRVLKLILNDPKSNLQRPIFINWEKNLAVVARPVEKINDLL</sequence>
<accession>A0AAD5TUF0</accession>
<protein>
    <recommendedName>
        <fullName evidence="3">Arsenate reductase</fullName>
    </recommendedName>
</protein>
<dbReference type="AlphaFoldDB" id="A0AAD5TUF0"/>
<dbReference type="PANTHER" id="PTHR30041">
    <property type="entry name" value="ARSENATE REDUCTASE"/>
    <property type="match status" value="1"/>
</dbReference>
<dbReference type="PROSITE" id="PS51353">
    <property type="entry name" value="ARSC"/>
    <property type="match status" value="1"/>
</dbReference>
<dbReference type="EMBL" id="JADGJW010001342">
    <property type="protein sequence ID" value="KAJ3204091.1"/>
    <property type="molecule type" value="Genomic_DNA"/>
</dbReference>
<keyword evidence="2" id="KW-1185">Reference proteome</keyword>
<organism evidence="1 2">
    <name type="scientific">Clydaea vesicula</name>
    <dbReference type="NCBI Taxonomy" id="447962"/>
    <lineage>
        <taxon>Eukaryota</taxon>
        <taxon>Fungi</taxon>
        <taxon>Fungi incertae sedis</taxon>
        <taxon>Chytridiomycota</taxon>
        <taxon>Chytridiomycota incertae sedis</taxon>
        <taxon>Chytridiomycetes</taxon>
        <taxon>Lobulomycetales</taxon>
        <taxon>Lobulomycetaceae</taxon>
        <taxon>Clydaea</taxon>
    </lineage>
</organism>
<evidence type="ECO:0008006" key="3">
    <source>
        <dbReference type="Google" id="ProtNLM"/>
    </source>
</evidence>
<dbReference type="PANTHER" id="PTHR30041:SF4">
    <property type="entry name" value="ARSENATE REDUCTASE"/>
    <property type="match status" value="1"/>
</dbReference>
<proteinExistence type="predicted"/>
<evidence type="ECO:0000313" key="2">
    <source>
        <dbReference type="Proteomes" id="UP001211065"/>
    </source>
</evidence>
<comment type="caution">
    <text evidence="1">The sequence shown here is derived from an EMBL/GenBank/DDBJ whole genome shotgun (WGS) entry which is preliminary data.</text>
</comment>
<dbReference type="SUPFAM" id="SSF52833">
    <property type="entry name" value="Thioredoxin-like"/>
    <property type="match status" value="1"/>
</dbReference>
<dbReference type="Gene3D" id="3.40.30.10">
    <property type="entry name" value="Glutaredoxin"/>
    <property type="match status" value="1"/>
</dbReference>
<reference evidence="1" key="1">
    <citation type="submission" date="2020-05" db="EMBL/GenBank/DDBJ databases">
        <title>Phylogenomic resolution of chytrid fungi.</title>
        <authorList>
            <person name="Stajich J.E."/>
            <person name="Amses K."/>
            <person name="Simmons R."/>
            <person name="Seto K."/>
            <person name="Myers J."/>
            <person name="Bonds A."/>
            <person name="Quandt C.A."/>
            <person name="Barry K."/>
            <person name="Liu P."/>
            <person name="Grigoriev I."/>
            <person name="Longcore J.E."/>
            <person name="James T.Y."/>
        </authorList>
    </citation>
    <scope>NUCLEOTIDE SEQUENCE</scope>
    <source>
        <strain evidence="1">JEL0476</strain>
    </source>
</reference>
<dbReference type="InterPro" id="IPR006660">
    <property type="entry name" value="Arsenate_reductase-like"/>
</dbReference>
<evidence type="ECO:0000313" key="1">
    <source>
        <dbReference type="EMBL" id="KAJ3204091.1"/>
    </source>
</evidence>